<comment type="similarity">
    <text evidence="1">Belongs to the GST superfamily. NadH family.</text>
</comment>
<dbReference type="AlphaFoldDB" id="A0A3A3FM89"/>
<gene>
    <name evidence="4" type="ORF">D3871_00135</name>
</gene>
<keyword evidence="5" id="KW-1185">Reference proteome</keyword>
<dbReference type="CDD" id="cd03022">
    <property type="entry name" value="DsbA_HCCA_Iso"/>
    <property type="match status" value="1"/>
</dbReference>
<dbReference type="InterPro" id="IPR014440">
    <property type="entry name" value="HCCAis_GSTk"/>
</dbReference>
<proteinExistence type="inferred from homology"/>
<dbReference type="EMBL" id="QYUO01000001">
    <property type="protein sequence ID" value="RJF97116.1"/>
    <property type="molecule type" value="Genomic_DNA"/>
</dbReference>
<dbReference type="GO" id="GO:0006749">
    <property type="term" value="P:glutathione metabolic process"/>
    <property type="evidence" value="ECO:0007669"/>
    <property type="project" value="TreeGrafter"/>
</dbReference>
<evidence type="ECO:0000259" key="3">
    <source>
        <dbReference type="Pfam" id="PF01323"/>
    </source>
</evidence>
<dbReference type="EC" id="5.99.1.4" evidence="1"/>
<evidence type="ECO:0000313" key="4">
    <source>
        <dbReference type="EMBL" id="RJF97116.1"/>
    </source>
</evidence>
<comment type="catalytic activity">
    <reaction evidence="1">
        <text>2-hydroxychromene-2-carboxylate = (3E)-4-(2-hydroxyphenyl)-2-oxobut-3-enoate</text>
        <dbReference type="Rhea" id="RHEA:27401"/>
        <dbReference type="ChEBI" id="CHEBI:59350"/>
        <dbReference type="ChEBI" id="CHEBI:59353"/>
        <dbReference type="EC" id="5.99.1.4"/>
    </reaction>
</comment>
<dbReference type="SUPFAM" id="SSF52833">
    <property type="entry name" value="Thioredoxin-like"/>
    <property type="match status" value="1"/>
</dbReference>
<accession>A0A3A3FM89</accession>
<comment type="caution">
    <text evidence="4">The sequence shown here is derived from an EMBL/GenBank/DDBJ whole genome shotgun (WGS) entry which is preliminary data.</text>
</comment>
<evidence type="ECO:0000256" key="1">
    <source>
        <dbReference type="PIRNR" id="PIRNR006386"/>
    </source>
</evidence>
<dbReference type="GO" id="GO:0004602">
    <property type="term" value="F:glutathione peroxidase activity"/>
    <property type="evidence" value="ECO:0007669"/>
    <property type="project" value="TreeGrafter"/>
</dbReference>
<organism evidence="4 5">
    <name type="scientific">Noviherbaspirillum saxi</name>
    <dbReference type="NCBI Taxonomy" id="2320863"/>
    <lineage>
        <taxon>Bacteria</taxon>
        <taxon>Pseudomonadati</taxon>
        <taxon>Pseudomonadota</taxon>
        <taxon>Betaproteobacteria</taxon>
        <taxon>Burkholderiales</taxon>
        <taxon>Oxalobacteraceae</taxon>
        <taxon>Noviherbaspirillum</taxon>
    </lineage>
</organism>
<dbReference type="RefSeq" id="WP_119767067.1">
    <property type="nucleotide sequence ID" value="NZ_QYUO01000001.1"/>
</dbReference>
<keyword evidence="1 4" id="KW-0413">Isomerase</keyword>
<dbReference type="InterPro" id="IPR044087">
    <property type="entry name" value="NahD-like"/>
</dbReference>
<dbReference type="GO" id="GO:0018845">
    <property type="term" value="F:2-hydroxychromene-2-carboxylate isomerase activity"/>
    <property type="evidence" value="ECO:0007669"/>
    <property type="project" value="UniProtKB-UniRule"/>
</dbReference>
<dbReference type="InterPro" id="IPR001853">
    <property type="entry name" value="DSBA-like_thioredoxin_dom"/>
</dbReference>
<evidence type="ECO:0000256" key="2">
    <source>
        <dbReference type="PIRSR" id="PIRSR006386-1"/>
    </source>
</evidence>
<dbReference type="PANTHER" id="PTHR42943:SF2">
    <property type="entry name" value="GLUTATHIONE S-TRANSFERASE KAPPA 1"/>
    <property type="match status" value="1"/>
</dbReference>
<dbReference type="Pfam" id="PF01323">
    <property type="entry name" value="DSBA"/>
    <property type="match status" value="1"/>
</dbReference>
<protein>
    <recommendedName>
        <fullName evidence="1">2-hydroxychromene-2-carboxylate isomerase</fullName>
        <ecNumber evidence="1">5.99.1.4</ecNumber>
    </recommendedName>
</protein>
<feature type="domain" description="DSBA-like thioredoxin" evidence="3">
    <location>
        <begin position="3"/>
        <end position="183"/>
    </location>
</feature>
<dbReference type="GO" id="GO:1901170">
    <property type="term" value="P:naphthalene catabolic process"/>
    <property type="evidence" value="ECO:0007669"/>
    <property type="project" value="InterPro"/>
</dbReference>
<feature type="active site" description="Nucleophile" evidence="2">
    <location>
        <position position="12"/>
    </location>
</feature>
<name>A0A3A3FM89_9BURK</name>
<evidence type="ECO:0000313" key="5">
    <source>
        <dbReference type="Proteomes" id="UP000265955"/>
    </source>
</evidence>
<dbReference type="OrthoDB" id="8560325at2"/>
<dbReference type="InterPro" id="IPR051924">
    <property type="entry name" value="GST_Kappa/NadH"/>
</dbReference>
<sequence>MHQIDWYFDFISPFSYLQAELLHTLPADAKLTLKPVLFAALLGHWDNKGPAEIVPKRQWTYEHCLWLAHKHGIPMTMPAQHPFNPLPLLRLCIALGATPPVVQRLFRWVWREGRLPADTDSFAGLLQEMGATPEMLDAPEVKQQLRSNGEQAIAAGVFGVPTAVVDNRRFWGLDSTDMLAAYLNGDSFFQSEPFRHAAQVPQGVQRNR</sequence>
<dbReference type="InterPro" id="IPR036249">
    <property type="entry name" value="Thioredoxin-like_sf"/>
</dbReference>
<dbReference type="PIRSF" id="PIRSF006386">
    <property type="entry name" value="HCCAis_GSTk"/>
    <property type="match status" value="1"/>
</dbReference>
<dbReference type="PANTHER" id="PTHR42943">
    <property type="entry name" value="GLUTATHIONE S-TRANSFERASE KAPPA"/>
    <property type="match status" value="1"/>
</dbReference>
<dbReference type="GO" id="GO:0004364">
    <property type="term" value="F:glutathione transferase activity"/>
    <property type="evidence" value="ECO:0007669"/>
    <property type="project" value="TreeGrafter"/>
</dbReference>
<dbReference type="Proteomes" id="UP000265955">
    <property type="component" value="Unassembled WGS sequence"/>
</dbReference>
<dbReference type="Gene3D" id="3.40.30.10">
    <property type="entry name" value="Glutaredoxin"/>
    <property type="match status" value="1"/>
</dbReference>
<reference evidence="5" key="1">
    <citation type="submission" date="2018-09" db="EMBL/GenBank/DDBJ databases">
        <authorList>
            <person name="Zhu H."/>
        </authorList>
    </citation>
    <scope>NUCLEOTIDE SEQUENCE [LARGE SCALE GENOMIC DNA]</scope>
    <source>
        <strain evidence="5">K1R23-30</strain>
    </source>
</reference>